<reference evidence="2" key="2">
    <citation type="submission" date="2023-02" db="EMBL/GenBank/DDBJ databases">
        <authorList>
            <person name="Swenson N.G."/>
            <person name="Wegrzyn J.L."/>
            <person name="Mcevoy S.L."/>
        </authorList>
    </citation>
    <scope>NUCLEOTIDE SEQUENCE</scope>
    <source>
        <strain evidence="2">91603</strain>
        <tissue evidence="2">Leaf</tissue>
    </source>
</reference>
<sequence>MDFYGQLAYDKESKVRVVVCTYYGTVGHNIWGCPSRELDQAMNSYTSWPVNEPYGDFYNPRPSYEPYNNSNNMDWRINQDFSLSYNEVNTYEHSVSPYQPRKLSLEEMVNNLAQSSRATEEKLNKLIQSTYQSSQDVEVFVEAIEAFVERTLVNLEKIAKAMQEREYEEFPSQPEQEDAASIPSNGIIQEEREKKKDILVDAAEEQTKTNQEKERTGMVAL</sequence>
<evidence type="ECO:0000256" key="1">
    <source>
        <dbReference type="SAM" id="MobiDB-lite"/>
    </source>
</evidence>
<keyword evidence="3" id="KW-1185">Reference proteome</keyword>
<feature type="region of interest" description="Disordered" evidence="1">
    <location>
        <begin position="202"/>
        <end position="221"/>
    </location>
</feature>
<dbReference type="AlphaFoldDB" id="A0AAD5P5E3"/>
<protein>
    <submittedName>
        <fullName evidence="2">Uncharacterized protein</fullName>
    </submittedName>
</protein>
<dbReference type="Proteomes" id="UP001064489">
    <property type="component" value="Chromosome 9"/>
</dbReference>
<reference evidence="2" key="1">
    <citation type="journal article" date="2022" name="Plant J.">
        <title>Strategies of tolerance reflected in two North American maple genomes.</title>
        <authorList>
            <person name="McEvoy S.L."/>
            <person name="Sezen U.U."/>
            <person name="Trouern-Trend A."/>
            <person name="McMahon S.M."/>
            <person name="Schaberg P.G."/>
            <person name="Yang J."/>
            <person name="Wegrzyn J.L."/>
            <person name="Swenson N.G."/>
        </authorList>
    </citation>
    <scope>NUCLEOTIDE SEQUENCE</scope>
    <source>
        <strain evidence="2">91603</strain>
    </source>
</reference>
<accession>A0AAD5P5E3</accession>
<gene>
    <name evidence="2" type="ORF">LWI28_005781</name>
</gene>
<feature type="region of interest" description="Disordered" evidence="1">
    <location>
        <begin position="166"/>
        <end position="197"/>
    </location>
</feature>
<comment type="caution">
    <text evidence="2">The sequence shown here is derived from an EMBL/GenBank/DDBJ whole genome shotgun (WGS) entry which is preliminary data.</text>
</comment>
<proteinExistence type="predicted"/>
<evidence type="ECO:0000313" key="2">
    <source>
        <dbReference type="EMBL" id="KAI9200310.1"/>
    </source>
</evidence>
<evidence type="ECO:0000313" key="3">
    <source>
        <dbReference type="Proteomes" id="UP001064489"/>
    </source>
</evidence>
<dbReference type="EMBL" id="JAJSOW010000001">
    <property type="protein sequence ID" value="KAI9200310.1"/>
    <property type="molecule type" value="Genomic_DNA"/>
</dbReference>
<organism evidence="2 3">
    <name type="scientific">Acer negundo</name>
    <name type="common">Box elder</name>
    <dbReference type="NCBI Taxonomy" id="4023"/>
    <lineage>
        <taxon>Eukaryota</taxon>
        <taxon>Viridiplantae</taxon>
        <taxon>Streptophyta</taxon>
        <taxon>Embryophyta</taxon>
        <taxon>Tracheophyta</taxon>
        <taxon>Spermatophyta</taxon>
        <taxon>Magnoliopsida</taxon>
        <taxon>eudicotyledons</taxon>
        <taxon>Gunneridae</taxon>
        <taxon>Pentapetalae</taxon>
        <taxon>rosids</taxon>
        <taxon>malvids</taxon>
        <taxon>Sapindales</taxon>
        <taxon>Sapindaceae</taxon>
        <taxon>Hippocastanoideae</taxon>
        <taxon>Acereae</taxon>
        <taxon>Acer</taxon>
    </lineage>
</organism>
<name>A0AAD5P5E3_ACENE</name>